<reference evidence="4" key="1">
    <citation type="submission" date="2023-11" db="EMBL/GenBank/DDBJ databases">
        <authorList>
            <person name="Helweg L.P."/>
            <person name="Kiel A."/>
            <person name="Hitz F."/>
            <person name="Ruckert-Reed C."/>
            <person name="Busche T."/>
            <person name="Kaltschmidt B."/>
            <person name="Kaltschmidt C."/>
        </authorList>
    </citation>
    <scope>NUCLEOTIDE SEQUENCE [LARGE SCALE GENOMIC DNA]</scope>
    <source>
        <strain evidence="4">4.1</strain>
    </source>
</reference>
<keyword evidence="4" id="KW-1185">Reference proteome</keyword>
<dbReference type="Gene3D" id="2.30.30.1060">
    <property type="match status" value="1"/>
</dbReference>
<dbReference type="InterPro" id="IPR021331">
    <property type="entry name" value="Hva1_TUDOR"/>
</dbReference>
<name>A0AAF0Z9E8_9MICO</name>
<dbReference type="Proteomes" id="UP001304340">
    <property type="component" value="Chromosome"/>
</dbReference>
<sequence length="71" mass="7579">MAEPLTVGDRVSWGTPQGRTQGKVVERKTADFQLAGQKFTASQDDPAFVVESEKTGAHAAHKGGALRRLAD</sequence>
<evidence type="ECO:0000313" key="4">
    <source>
        <dbReference type="Proteomes" id="UP001304340"/>
    </source>
</evidence>
<dbReference type="Pfam" id="PF11160">
    <property type="entry name" value="Hva1_TUDOR"/>
    <property type="match status" value="1"/>
</dbReference>
<dbReference type="EMBL" id="CP138359">
    <property type="protein sequence ID" value="WPF83246.1"/>
    <property type="molecule type" value="Genomic_DNA"/>
</dbReference>
<feature type="domain" description="Hypervirulence associated protein TUDOR" evidence="2">
    <location>
        <begin position="8"/>
        <end position="66"/>
    </location>
</feature>
<evidence type="ECO:0000313" key="3">
    <source>
        <dbReference type="EMBL" id="WPF83246.1"/>
    </source>
</evidence>
<accession>A0AAF0Z9E8</accession>
<protein>
    <submittedName>
        <fullName evidence="3">DUF2945 domain-containing protein</fullName>
    </submittedName>
</protein>
<dbReference type="AlphaFoldDB" id="A0AAF0Z9E8"/>
<evidence type="ECO:0000259" key="2">
    <source>
        <dbReference type="Pfam" id="PF11160"/>
    </source>
</evidence>
<organism evidence="3 4">
    <name type="scientific">Sanguibacter biliveldensis</name>
    <dbReference type="NCBI Taxonomy" id="3030830"/>
    <lineage>
        <taxon>Bacteria</taxon>
        <taxon>Bacillati</taxon>
        <taxon>Actinomycetota</taxon>
        <taxon>Actinomycetes</taxon>
        <taxon>Micrococcales</taxon>
        <taxon>Sanguibacteraceae</taxon>
        <taxon>Sanguibacter</taxon>
    </lineage>
</organism>
<feature type="region of interest" description="Disordered" evidence="1">
    <location>
        <begin position="1"/>
        <end position="21"/>
    </location>
</feature>
<evidence type="ECO:0000256" key="1">
    <source>
        <dbReference type="SAM" id="MobiDB-lite"/>
    </source>
</evidence>
<dbReference type="RefSeq" id="WP_319159359.1">
    <property type="nucleotide sequence ID" value="NZ_CP138359.1"/>
</dbReference>
<gene>
    <name evidence="3" type="ORF">SANBI_000902</name>
</gene>
<dbReference type="KEGG" id="sbil:SANBI_000902"/>
<proteinExistence type="predicted"/>